<reference evidence="6" key="2">
    <citation type="journal article" date="2021" name="PeerJ">
        <title>Extensive microbial diversity within the chicken gut microbiome revealed by metagenomics and culture.</title>
        <authorList>
            <person name="Gilroy R."/>
            <person name="Ravi A."/>
            <person name="Getino M."/>
            <person name="Pursley I."/>
            <person name="Horton D.L."/>
            <person name="Alikhan N.F."/>
            <person name="Baker D."/>
            <person name="Gharbi K."/>
            <person name="Hall N."/>
            <person name="Watson M."/>
            <person name="Adriaenssens E.M."/>
            <person name="Foster-Nyarko E."/>
            <person name="Jarju S."/>
            <person name="Secka A."/>
            <person name="Antonio M."/>
            <person name="Oren A."/>
            <person name="Chaudhuri R.R."/>
            <person name="La Ragione R."/>
            <person name="Hildebrand F."/>
            <person name="Pallen M.J."/>
        </authorList>
    </citation>
    <scope>NUCLEOTIDE SEQUENCE</scope>
    <source>
        <strain evidence="6">ChiGjej3B3-7149</strain>
    </source>
</reference>
<evidence type="ECO:0000259" key="4">
    <source>
        <dbReference type="Pfam" id="PF02550"/>
    </source>
</evidence>
<feature type="domain" description="Acetyl-CoA hydrolase/transferase N-terminal" evidence="4">
    <location>
        <begin position="4"/>
        <end position="182"/>
    </location>
</feature>
<dbReference type="GO" id="GO:0019605">
    <property type="term" value="P:butyrate metabolic process"/>
    <property type="evidence" value="ECO:0007669"/>
    <property type="project" value="UniProtKB-UniRule"/>
</dbReference>
<feature type="active site" description="5-glutamyl coenzyme A thioester intermediate" evidence="3">
    <location>
        <position position="243"/>
    </location>
</feature>
<feature type="binding site" evidence="3">
    <location>
        <position position="318"/>
    </location>
    <ligand>
        <name>CoA</name>
        <dbReference type="ChEBI" id="CHEBI:57287"/>
    </ligand>
</feature>
<gene>
    <name evidence="6" type="ORF">IAD36_09305</name>
</gene>
<comment type="subcellular location">
    <subcellularLocation>
        <location evidence="3">Cytoplasm</location>
    </subcellularLocation>
</comment>
<dbReference type="GO" id="GO:0005737">
    <property type="term" value="C:cytoplasm"/>
    <property type="evidence" value="ECO:0007669"/>
    <property type="project" value="UniProtKB-SubCell"/>
</dbReference>
<dbReference type="GO" id="GO:0006083">
    <property type="term" value="P:acetate metabolic process"/>
    <property type="evidence" value="ECO:0007669"/>
    <property type="project" value="InterPro"/>
</dbReference>
<dbReference type="InterPro" id="IPR003702">
    <property type="entry name" value="ActCoA_hydro_N"/>
</dbReference>
<protein>
    <recommendedName>
        <fullName evidence="3">Probable butyrate:acetyl-CoA coenzyme A-transferase</fullName>
        <shortName evidence="3">Butyrate CoA-transferase</shortName>
        <ecNumber evidence="3">2.8.3.-</ecNumber>
    </recommendedName>
</protein>
<dbReference type="Gene3D" id="3.40.1080.10">
    <property type="entry name" value="Glutaconate Coenzyme A-transferase"/>
    <property type="match status" value="1"/>
</dbReference>
<keyword evidence="2 3" id="KW-0808">Transferase</keyword>
<dbReference type="InterPro" id="IPR038460">
    <property type="entry name" value="AcetylCoA_hyd_C_sf"/>
</dbReference>
<comment type="pathway">
    <text evidence="3">Lipid metabolism; butanoate metabolism.</text>
</comment>
<comment type="similarity">
    <text evidence="1 3">Belongs to the acetyl-CoA hydrolase/transferase family.</text>
</comment>
<dbReference type="Proteomes" id="UP000824238">
    <property type="component" value="Unassembled WGS sequence"/>
</dbReference>
<dbReference type="Pfam" id="PF02550">
    <property type="entry name" value="AcetylCoA_hydro"/>
    <property type="match status" value="1"/>
</dbReference>
<comment type="caution">
    <text evidence="6">The sequence shown here is derived from an EMBL/GenBank/DDBJ whole genome shotgun (WGS) entry which is preliminary data.</text>
</comment>
<feature type="binding site" evidence="3">
    <location>
        <begin position="218"/>
        <end position="222"/>
    </location>
    <ligand>
        <name>CoA</name>
        <dbReference type="ChEBI" id="CHEBI:57287"/>
    </ligand>
</feature>
<dbReference type="EMBL" id="DVHH01000225">
    <property type="protein sequence ID" value="HIR55774.1"/>
    <property type="molecule type" value="Genomic_DNA"/>
</dbReference>
<keyword evidence="3" id="KW-0443">Lipid metabolism</keyword>
<dbReference type="PANTHER" id="PTHR21432">
    <property type="entry name" value="ACETYL-COA HYDROLASE-RELATED"/>
    <property type="match status" value="1"/>
</dbReference>
<evidence type="ECO:0000256" key="1">
    <source>
        <dbReference type="ARBA" id="ARBA00009632"/>
    </source>
</evidence>
<evidence type="ECO:0000256" key="3">
    <source>
        <dbReference type="HAMAP-Rule" id="MF_03228"/>
    </source>
</evidence>
<comment type="catalytic activity">
    <reaction evidence="3">
        <text>butanoate + acetyl-CoA = butanoyl-CoA + acetate</text>
        <dbReference type="Rhea" id="RHEA:30071"/>
        <dbReference type="ChEBI" id="CHEBI:17968"/>
        <dbReference type="ChEBI" id="CHEBI:30089"/>
        <dbReference type="ChEBI" id="CHEBI:57288"/>
        <dbReference type="ChEBI" id="CHEBI:57371"/>
    </reaction>
</comment>
<dbReference type="InterPro" id="IPR026888">
    <property type="entry name" value="AcetylCoA_hyd_C"/>
</dbReference>
<sequence>MDYMSEYKSKLRTAEEAARAVKSGDWVDFGCGVTYPKLCDEALARRKAELTDVKVRGMLCYGPIAVVENDPEQEHFTYSSWHLTGYERKLADKGLCYYQPMLYRNLRWYYDNFLHINVAFIGAAPMDEHGYFNLSIGTGNARAYIENADVVVIEVLEKLPRALGGQEESVHISEVDMIVEGEHGPAIQLPSRAPSEVDKRIAANVIPYLCDGATVQLGIGGVPDALGMMIAESDLKDLGMHTEFATDAFYKLFASGKLTNRRKTIDKGKAVFGVAAGTQDLYDWIDNNPGVAAYPISYVNDPDVIAQLDNFISLNSCIGVDLYGQVSSESSGTRQISGTGGQVDFLTGATKSRGGKAFICMSSTFADKSGKVQSRIVPHFGGDIVTSPRSQAFYIATENGVVNLAGASTWERAERLISVAAPEFREELIAAAEAQRIWRKSNKR</sequence>
<feature type="binding site" evidence="3">
    <location>
        <position position="341"/>
    </location>
    <ligand>
        <name>CoA</name>
        <dbReference type="ChEBI" id="CHEBI:57287"/>
    </ligand>
</feature>
<evidence type="ECO:0000313" key="6">
    <source>
        <dbReference type="EMBL" id="HIR55774.1"/>
    </source>
</evidence>
<reference evidence="6" key="1">
    <citation type="submission" date="2020-10" db="EMBL/GenBank/DDBJ databases">
        <authorList>
            <person name="Gilroy R."/>
        </authorList>
    </citation>
    <scope>NUCLEOTIDE SEQUENCE</scope>
    <source>
        <strain evidence="6">ChiGjej3B3-7149</strain>
    </source>
</reference>
<dbReference type="InterPro" id="IPR023990">
    <property type="entry name" value="Butryl-CoA_acetate_CoA_Tfrase"/>
</dbReference>
<evidence type="ECO:0000256" key="2">
    <source>
        <dbReference type="ARBA" id="ARBA00022679"/>
    </source>
</evidence>
<keyword evidence="3" id="KW-0276">Fatty acid metabolism</keyword>
<dbReference type="InterPro" id="IPR037171">
    <property type="entry name" value="NagB/RpiA_transferase-like"/>
</dbReference>
<dbReference type="SUPFAM" id="SSF100950">
    <property type="entry name" value="NagB/RpiA/CoA transferase-like"/>
    <property type="match status" value="2"/>
</dbReference>
<evidence type="ECO:0000259" key="5">
    <source>
        <dbReference type="Pfam" id="PF13336"/>
    </source>
</evidence>
<dbReference type="Gene3D" id="3.40.1080.20">
    <property type="entry name" value="Acetyl-CoA hydrolase/transferase C-terminal domain"/>
    <property type="match status" value="1"/>
</dbReference>
<name>A0A9D1DN27_9FIRM</name>
<dbReference type="HAMAP" id="MF_03228">
    <property type="entry name" value="But_CoA_trans"/>
    <property type="match status" value="1"/>
</dbReference>
<dbReference type="Gene3D" id="3.30.750.70">
    <property type="entry name" value="4-hydroxybutyrate coenzyme like domains"/>
    <property type="match status" value="1"/>
</dbReference>
<organism evidence="6 7">
    <name type="scientific">Candidatus Scatomorpha intestinigallinarum</name>
    <dbReference type="NCBI Taxonomy" id="2840923"/>
    <lineage>
        <taxon>Bacteria</taxon>
        <taxon>Bacillati</taxon>
        <taxon>Bacillota</taxon>
        <taxon>Clostridia</taxon>
        <taxon>Eubacteriales</taxon>
        <taxon>Candidatus Scatomorpha</taxon>
    </lineage>
</organism>
<dbReference type="Pfam" id="PF13336">
    <property type="entry name" value="AcetylCoA_hyd_C"/>
    <property type="match status" value="1"/>
</dbReference>
<dbReference type="GO" id="GO:0008775">
    <property type="term" value="F:acetate CoA-transferase activity"/>
    <property type="evidence" value="ECO:0007669"/>
    <property type="project" value="InterPro"/>
</dbReference>
<dbReference type="EC" id="2.8.3.-" evidence="3"/>
<feature type="domain" description="Acetyl-CoA hydrolase/transferase C-terminal" evidence="5">
    <location>
        <begin position="277"/>
        <end position="432"/>
    </location>
</feature>
<comment type="function">
    <text evidence="3">Coenzyme A-transferase that converts butyrate to butyryl-CoA.</text>
</comment>
<dbReference type="PANTHER" id="PTHR21432:SF20">
    <property type="entry name" value="ACETYL-COA HYDROLASE"/>
    <property type="match status" value="1"/>
</dbReference>
<dbReference type="InterPro" id="IPR046433">
    <property type="entry name" value="ActCoA_hydro"/>
</dbReference>
<dbReference type="GO" id="GO:0006084">
    <property type="term" value="P:acetyl-CoA metabolic process"/>
    <property type="evidence" value="ECO:0007669"/>
    <property type="project" value="UniProtKB-UniRule"/>
</dbReference>
<dbReference type="AlphaFoldDB" id="A0A9D1DN27"/>
<keyword evidence="3" id="KW-0963">Cytoplasm</keyword>
<proteinExistence type="inferred from homology"/>
<accession>A0A9D1DN27</accession>
<evidence type="ECO:0000313" key="7">
    <source>
        <dbReference type="Proteomes" id="UP000824238"/>
    </source>
</evidence>